<dbReference type="Proteomes" id="UP001239782">
    <property type="component" value="Chromosome"/>
</dbReference>
<evidence type="ECO:0000313" key="3">
    <source>
        <dbReference type="EMBL" id="WMS88959.1"/>
    </source>
</evidence>
<feature type="region of interest" description="Disordered" evidence="1">
    <location>
        <begin position="187"/>
        <end position="208"/>
    </location>
</feature>
<dbReference type="Pfam" id="PF01425">
    <property type="entry name" value="Amidase"/>
    <property type="match status" value="1"/>
</dbReference>
<dbReference type="EC" id="3.5.1.4" evidence="3"/>
<dbReference type="SUPFAM" id="SSF75304">
    <property type="entry name" value="Amidase signature (AS) enzymes"/>
    <property type="match status" value="1"/>
</dbReference>
<evidence type="ECO:0000313" key="4">
    <source>
        <dbReference type="Proteomes" id="UP001239782"/>
    </source>
</evidence>
<evidence type="ECO:0000256" key="1">
    <source>
        <dbReference type="SAM" id="MobiDB-lite"/>
    </source>
</evidence>
<dbReference type="InterPro" id="IPR036928">
    <property type="entry name" value="AS_sf"/>
</dbReference>
<accession>A0AA51X8I1</accession>
<keyword evidence="4" id="KW-1185">Reference proteome</keyword>
<dbReference type="RefSeq" id="WP_309204183.1">
    <property type="nucleotide sequence ID" value="NZ_CP133548.1"/>
</dbReference>
<dbReference type="AlphaFoldDB" id="A0AA51X8I1"/>
<organism evidence="3 4">
    <name type="scientific">Pleionea litopenaei</name>
    <dbReference type="NCBI Taxonomy" id="3070815"/>
    <lineage>
        <taxon>Bacteria</taxon>
        <taxon>Pseudomonadati</taxon>
        <taxon>Pseudomonadota</taxon>
        <taxon>Gammaproteobacteria</taxon>
        <taxon>Oceanospirillales</taxon>
        <taxon>Pleioneaceae</taxon>
        <taxon>Pleionea</taxon>
    </lineage>
</organism>
<gene>
    <name evidence="3" type="ORF">Q9312_08595</name>
</gene>
<evidence type="ECO:0000259" key="2">
    <source>
        <dbReference type="Pfam" id="PF01425"/>
    </source>
</evidence>
<dbReference type="Gene3D" id="3.90.1300.10">
    <property type="entry name" value="Amidase signature (AS) domain"/>
    <property type="match status" value="1"/>
</dbReference>
<feature type="domain" description="Amidase" evidence="2">
    <location>
        <begin position="74"/>
        <end position="517"/>
    </location>
</feature>
<dbReference type="KEGG" id="plei:Q9312_08595"/>
<protein>
    <submittedName>
        <fullName evidence="3">Amidase</fullName>
        <ecNumber evidence="3">3.5.1.4</ecNumber>
    </submittedName>
</protein>
<reference evidence="3 4" key="1">
    <citation type="submission" date="2023-08" db="EMBL/GenBank/DDBJ databases">
        <title>Pleionea litopenaei sp. nov., isolated from stomach of juvenile Litopenaeus vannamei.</title>
        <authorList>
            <person name="Rho A.M."/>
            <person name="Hwang C.Y."/>
        </authorList>
    </citation>
    <scope>NUCLEOTIDE SEQUENCE [LARGE SCALE GENOMIC DNA]</scope>
    <source>
        <strain evidence="3 4">HL-JVS1</strain>
    </source>
</reference>
<dbReference type="EMBL" id="CP133548">
    <property type="protein sequence ID" value="WMS88959.1"/>
    <property type="molecule type" value="Genomic_DNA"/>
</dbReference>
<dbReference type="InterPro" id="IPR023631">
    <property type="entry name" value="Amidase_dom"/>
</dbReference>
<feature type="compositionally biased region" description="Polar residues" evidence="1">
    <location>
        <begin position="187"/>
        <end position="196"/>
    </location>
</feature>
<dbReference type="GO" id="GO:0004040">
    <property type="term" value="F:amidase activity"/>
    <property type="evidence" value="ECO:0007669"/>
    <property type="project" value="UniProtKB-EC"/>
</dbReference>
<sequence>MHPMKITKKRLWLLPPNVFSPFSIIVLLALVVSCSTTQQSGQNASQSELEVITSNETILQMQKRMNQQQFSAQELTRFYLTKIKQNDHKYNSVIRVNPNALQRAIELDRERALGNLRGPLHGIPILVKDNIETADMPTTAGSLALANHLTKRDATLISNLRQAGAIILGKTNLSEWANIRSERSSSGWSAIGGQTRNPHDTNRSACGSSSGSGAAIAANFAVAAIGTETNGSITCPASVTGVVGIKPSVGWVSRFGIIPISHTQDTAGPMTKNITDAAILLQYMGSADQNDLTTLDDRLDRSVDLTPSSNSDRKLRLGLQNSRATNHERVALIESQLIEQLQKRDWLTTKYLSHSPYQSFWKDTYTVLLYQLKNDLNRYFEQSTSDSKSWTLQKLIEFNRHNREQEMPFFQQEIFEKAQQKGSLDNQEYQEALNNVTKETQQSILQMLNDNQLDAIIAITRGPAWSIDRVNGDNVVGGVSTYSAVAGFPHITIPLGKVHNLPIGLSIMGKRGDEQALINIAYQLENWIKTQDFRSGKPIE</sequence>
<dbReference type="PANTHER" id="PTHR42678:SF34">
    <property type="entry name" value="OS04G0183300 PROTEIN"/>
    <property type="match status" value="1"/>
</dbReference>
<name>A0AA51X8I1_9GAMM</name>
<dbReference type="NCBIfam" id="NF006006">
    <property type="entry name" value="PRK08137.1"/>
    <property type="match status" value="1"/>
</dbReference>
<proteinExistence type="predicted"/>
<keyword evidence="3" id="KW-0378">Hydrolase</keyword>
<dbReference type="PANTHER" id="PTHR42678">
    <property type="entry name" value="AMIDASE"/>
    <property type="match status" value="1"/>
</dbReference>
<dbReference type="PROSITE" id="PS51257">
    <property type="entry name" value="PROKAR_LIPOPROTEIN"/>
    <property type="match status" value="1"/>
</dbReference>